<proteinExistence type="predicted"/>
<keyword evidence="2" id="KW-0614">Plasmid</keyword>
<evidence type="ECO:0000313" key="2">
    <source>
        <dbReference type="EMBL" id="ABC67408.1"/>
    </source>
</evidence>
<name>Q2LEQ7_9ACTN</name>
<gene>
    <name evidence="2" type="ORF">pFRL1.20</name>
</gene>
<accession>Q2LEQ7</accession>
<dbReference type="EMBL" id="DQ322651">
    <property type="protein sequence ID" value="ABC67408.1"/>
    <property type="molecule type" value="Genomic_DNA"/>
</dbReference>
<protein>
    <submittedName>
        <fullName evidence="2">Uncharacterized protein</fullName>
    </submittedName>
</protein>
<reference evidence="2" key="1">
    <citation type="journal article" date="2006" name="Appl. Environ. Microbiol.">
        <title>Diversity of telomere palindromic sequences and replication genes among Streptomyces linear plasmids.</title>
        <authorList>
            <person name="Zhang R."/>
            <person name="Yang Y."/>
            <person name="Fang P."/>
            <person name="Jiang C."/>
            <person name="Xu L."/>
            <person name="Zhu Y."/>
            <person name="Shen M."/>
            <person name="Xia H."/>
            <person name="Zhao J."/>
            <person name="Chen T."/>
            <person name="Qin Z."/>
        </authorList>
    </citation>
    <scope>NUCLEOTIDE SEQUENCE</scope>
    <source>
        <strain evidence="2">FR1</strain>
        <plasmid evidence="2">pFRL1</plasmid>
    </source>
</reference>
<organism evidence="2">
    <name type="scientific">Streptomyces sp. FR1</name>
    <dbReference type="NCBI Taxonomy" id="349971"/>
    <lineage>
        <taxon>Bacteria</taxon>
        <taxon>Bacillati</taxon>
        <taxon>Actinomycetota</taxon>
        <taxon>Actinomycetes</taxon>
        <taxon>Kitasatosporales</taxon>
        <taxon>Streptomycetaceae</taxon>
        <taxon>Streptomyces</taxon>
    </lineage>
</organism>
<sequence length="92" mass="10117">MAGRTTRQHDDSPGDCAPGACPGPDSEDLMQLSMTRSVPRPNAGIIDDIEDADEKKGYEPEDLTTFHQLVRHLVVDGDRRTLADMALVGQRR</sequence>
<feature type="compositionally biased region" description="Low complexity" evidence="1">
    <location>
        <begin position="14"/>
        <end position="24"/>
    </location>
</feature>
<feature type="region of interest" description="Disordered" evidence="1">
    <location>
        <begin position="1"/>
        <end position="29"/>
    </location>
</feature>
<dbReference type="AlphaFoldDB" id="Q2LEQ7"/>
<evidence type="ECO:0000256" key="1">
    <source>
        <dbReference type="SAM" id="MobiDB-lite"/>
    </source>
</evidence>
<geneLocation type="plasmid" evidence="2">
    <name>pFRL1</name>
</geneLocation>